<dbReference type="OrthoDB" id="2388113at2"/>
<dbReference type="SUPFAM" id="SSF88946">
    <property type="entry name" value="Sigma2 domain of RNA polymerase sigma factors"/>
    <property type="match status" value="1"/>
</dbReference>
<dbReference type="RefSeq" id="WP_072710437.1">
    <property type="nucleotide sequence ID" value="NZ_FRCF01000009.1"/>
</dbReference>
<dbReference type="SUPFAM" id="SSF88659">
    <property type="entry name" value="Sigma3 and sigma4 domains of RNA polymerase sigma factors"/>
    <property type="match status" value="1"/>
</dbReference>
<evidence type="ECO:0000313" key="2">
    <source>
        <dbReference type="Proteomes" id="UP000184206"/>
    </source>
</evidence>
<dbReference type="Gene3D" id="1.10.10.10">
    <property type="entry name" value="Winged helix-like DNA-binding domain superfamily/Winged helix DNA-binding domain"/>
    <property type="match status" value="1"/>
</dbReference>
<evidence type="ECO:0000313" key="1">
    <source>
        <dbReference type="EMBL" id="SHM34929.1"/>
    </source>
</evidence>
<dbReference type="GO" id="GO:0003700">
    <property type="term" value="F:DNA-binding transcription factor activity"/>
    <property type="evidence" value="ECO:0007669"/>
    <property type="project" value="InterPro"/>
</dbReference>
<dbReference type="InterPro" id="IPR036388">
    <property type="entry name" value="WH-like_DNA-bd_sf"/>
</dbReference>
<keyword evidence="2" id="KW-1185">Reference proteome</keyword>
<dbReference type="InterPro" id="IPR013325">
    <property type="entry name" value="RNA_pol_sigma_r2"/>
</dbReference>
<dbReference type="EMBL" id="FRCF01000009">
    <property type="protein sequence ID" value="SHM34929.1"/>
    <property type="molecule type" value="Genomic_DNA"/>
</dbReference>
<accession>A0A1M7I2R7</accession>
<protein>
    <submittedName>
        <fullName evidence="1">RNA polymerase sigma factor, sigma-70 family</fullName>
    </submittedName>
</protein>
<reference evidence="1 2" key="1">
    <citation type="submission" date="2016-11" db="EMBL/GenBank/DDBJ databases">
        <authorList>
            <person name="Jaros S."/>
            <person name="Januszkiewicz K."/>
            <person name="Wedrychowicz H."/>
        </authorList>
    </citation>
    <scope>NUCLEOTIDE SEQUENCE [LARGE SCALE GENOMIC DNA]</scope>
    <source>
        <strain evidence="1 2">DSM 16010</strain>
    </source>
</reference>
<dbReference type="STRING" id="1123231.SAMN02745189_02008"/>
<dbReference type="InterPro" id="IPR013324">
    <property type="entry name" value="RNA_pol_sigma_r3/r4-like"/>
</dbReference>
<dbReference type="AlphaFoldDB" id="A0A1M7I2R7"/>
<sequence>MYLIAQYRFCIKESLDDEMNRCAYRVSKGDVCAFDWIDDNLRKTVFRKTLKYPFTFHDREDALQEMMELALRLCHKYNPEAGNYRHYVSKVITYEMRKLFYRGTEHQTVEMLRSAEDITFDAGDHRNTVRDNPLDILIDEENRADILNNRKICSPLEREIVHYCNYGYHIKEISERLHVSEKAIMNGLHRVRRKCRK</sequence>
<gene>
    <name evidence="1" type="ORF">SAMN02745189_02008</name>
</gene>
<dbReference type="GO" id="GO:0006352">
    <property type="term" value="P:DNA-templated transcription initiation"/>
    <property type="evidence" value="ECO:0007669"/>
    <property type="project" value="InterPro"/>
</dbReference>
<organism evidence="1 2">
    <name type="scientific">Lacicoccus alkaliphilus DSM 16010</name>
    <dbReference type="NCBI Taxonomy" id="1123231"/>
    <lineage>
        <taxon>Bacteria</taxon>
        <taxon>Bacillati</taxon>
        <taxon>Bacillota</taxon>
        <taxon>Bacilli</taxon>
        <taxon>Bacillales</taxon>
        <taxon>Salinicoccaceae</taxon>
        <taxon>Lacicoccus</taxon>
    </lineage>
</organism>
<dbReference type="Proteomes" id="UP000184206">
    <property type="component" value="Unassembled WGS sequence"/>
</dbReference>
<name>A0A1M7I2R7_9BACL</name>
<proteinExistence type="predicted"/>